<dbReference type="PIRSF" id="PIRSF002097">
    <property type="entry name" value="DNA-binding_Fis"/>
    <property type="match status" value="1"/>
</dbReference>
<sequence length="78" mass="8663">MKKKNNLAESVRDHLTQYLSDFGDGDPSDLHSMVIQCVEKPLLEVAMSRAAGNQSRAADMLGITRSTLRKKLVAYDLL</sequence>
<comment type="caution">
    <text evidence="5">The sequence shown here is derived from an EMBL/GenBank/DDBJ whole genome shotgun (WGS) entry which is preliminary data.</text>
</comment>
<reference evidence="5 6" key="1">
    <citation type="submission" date="2018-03" db="EMBL/GenBank/DDBJ databases">
        <title>Genomic Encyclopedia of Type Strains, Phase III (KMG-III): the genomes of soil and plant-associated and newly described type strains.</title>
        <authorList>
            <person name="Whitman W."/>
        </authorList>
    </citation>
    <scope>NUCLEOTIDE SEQUENCE [LARGE SCALE GENOMIC DNA]</scope>
    <source>
        <strain evidence="5 6">MWH-P2sevCIIIb</strain>
    </source>
</reference>
<evidence type="ECO:0000256" key="3">
    <source>
        <dbReference type="ARBA" id="ARBA00029540"/>
    </source>
</evidence>
<dbReference type="PANTHER" id="PTHR47918">
    <property type="entry name" value="DNA-BINDING PROTEIN FIS"/>
    <property type="match status" value="1"/>
</dbReference>
<dbReference type="RefSeq" id="WP_106226020.1">
    <property type="nucleotide sequence ID" value="NZ_PVTV01000001.1"/>
</dbReference>
<dbReference type="EMBL" id="PVTV01000001">
    <property type="protein sequence ID" value="PRZ01569.1"/>
    <property type="molecule type" value="Genomic_DNA"/>
</dbReference>
<evidence type="ECO:0000259" key="4">
    <source>
        <dbReference type="Pfam" id="PF02954"/>
    </source>
</evidence>
<evidence type="ECO:0000313" key="5">
    <source>
        <dbReference type="EMBL" id="PRZ01569.1"/>
    </source>
</evidence>
<evidence type="ECO:0000256" key="2">
    <source>
        <dbReference type="ARBA" id="ARBA00023125"/>
    </source>
</evidence>
<dbReference type="InterPro" id="IPR009057">
    <property type="entry name" value="Homeodomain-like_sf"/>
</dbReference>
<dbReference type="Gene3D" id="1.10.10.60">
    <property type="entry name" value="Homeodomain-like"/>
    <property type="match status" value="1"/>
</dbReference>
<dbReference type="GO" id="GO:0006355">
    <property type="term" value="P:regulation of DNA-templated transcription"/>
    <property type="evidence" value="ECO:0007669"/>
    <property type="project" value="InterPro"/>
</dbReference>
<evidence type="ECO:0000256" key="1">
    <source>
        <dbReference type="ARBA" id="ARBA00008559"/>
    </source>
</evidence>
<dbReference type="PRINTS" id="PR01590">
    <property type="entry name" value="HTHFIS"/>
</dbReference>
<comment type="similarity">
    <text evidence="1">Belongs to the transcriptional regulatory Fis family.</text>
</comment>
<dbReference type="SUPFAM" id="SSF46689">
    <property type="entry name" value="Homeodomain-like"/>
    <property type="match status" value="1"/>
</dbReference>
<dbReference type="Proteomes" id="UP000238308">
    <property type="component" value="Unassembled WGS sequence"/>
</dbReference>
<protein>
    <recommendedName>
        <fullName evidence="3">Putative Fis-like DNA-binding protein</fullName>
    </recommendedName>
</protein>
<accession>A0A2T0XRK5</accession>
<dbReference type="InterPro" id="IPR002197">
    <property type="entry name" value="HTH_Fis"/>
</dbReference>
<dbReference type="InterPro" id="IPR050207">
    <property type="entry name" value="Trans_regulatory_Fis"/>
</dbReference>
<keyword evidence="6" id="KW-1185">Reference proteome</keyword>
<proteinExistence type="inferred from homology"/>
<keyword evidence="2 5" id="KW-0238">DNA-binding</keyword>
<dbReference type="PANTHER" id="PTHR47918:SF1">
    <property type="entry name" value="DNA-BINDING PROTEIN FIS"/>
    <property type="match status" value="1"/>
</dbReference>
<dbReference type="Pfam" id="PF02954">
    <property type="entry name" value="HTH_8"/>
    <property type="match status" value="1"/>
</dbReference>
<dbReference type="GO" id="GO:0043565">
    <property type="term" value="F:sequence-specific DNA binding"/>
    <property type="evidence" value="ECO:0007669"/>
    <property type="project" value="InterPro"/>
</dbReference>
<gene>
    <name evidence="5" type="ORF">BCM14_0079</name>
</gene>
<evidence type="ECO:0000313" key="6">
    <source>
        <dbReference type="Proteomes" id="UP000238308"/>
    </source>
</evidence>
<name>A0A2T0XRK5_9BURK</name>
<dbReference type="OrthoDB" id="9802388at2"/>
<dbReference type="InterPro" id="IPR005412">
    <property type="entry name" value="Fis_DNA-bd"/>
</dbReference>
<feature type="domain" description="DNA binding HTH" evidence="4">
    <location>
        <begin position="38"/>
        <end position="75"/>
    </location>
</feature>
<organism evidence="5 6">
    <name type="scientific">Jezberella montanilacus</name>
    <dbReference type="NCBI Taxonomy" id="323426"/>
    <lineage>
        <taxon>Bacteria</taxon>
        <taxon>Pseudomonadati</taxon>
        <taxon>Pseudomonadota</taxon>
        <taxon>Betaproteobacteria</taxon>
        <taxon>Burkholderiales</taxon>
        <taxon>Alcaligenaceae</taxon>
        <taxon>Jezberella</taxon>
    </lineage>
</organism>
<dbReference type="AlphaFoldDB" id="A0A2T0XRK5"/>